<dbReference type="AlphaFoldDB" id="L0IKB5"/>
<dbReference type="PANTHER" id="PTHR30429:SF0">
    <property type="entry name" value="METHIONINE-BINDING LIPOPROTEIN METQ"/>
    <property type="match status" value="1"/>
</dbReference>
<proteinExistence type="inferred from homology"/>
<dbReference type="Pfam" id="PF03180">
    <property type="entry name" value="Lipoprotein_9"/>
    <property type="match status" value="1"/>
</dbReference>
<feature type="signal peptide" evidence="8">
    <location>
        <begin position="1"/>
        <end position="23"/>
    </location>
</feature>
<evidence type="ECO:0000313" key="9">
    <source>
        <dbReference type="EMBL" id="AGB19209.1"/>
    </source>
</evidence>
<evidence type="ECO:0000256" key="8">
    <source>
        <dbReference type="SAM" id="SignalP"/>
    </source>
</evidence>
<evidence type="ECO:0000256" key="2">
    <source>
        <dbReference type="ARBA" id="ARBA00022729"/>
    </source>
</evidence>
<dbReference type="PANTHER" id="PTHR30429">
    <property type="entry name" value="D-METHIONINE-BINDING LIPOPROTEIN METQ"/>
    <property type="match status" value="1"/>
</dbReference>
<keyword evidence="3" id="KW-0472">Membrane</keyword>
<protein>
    <recommendedName>
        <fullName evidence="6">Lipoprotein</fullName>
    </recommendedName>
</protein>
<dbReference type="KEGG" id="tto:Thethe_01572"/>
<evidence type="ECO:0000256" key="3">
    <source>
        <dbReference type="ARBA" id="ARBA00023136"/>
    </source>
</evidence>
<reference evidence="9 10" key="1">
    <citation type="submission" date="2012-03" db="EMBL/GenBank/DDBJ databases">
        <title>Complete sequence of chromosome of Thermoanaerobacterium thermosaccharolyticum M0795.</title>
        <authorList>
            <consortium name="US DOE Joint Genome Institute"/>
            <person name="Lucas S."/>
            <person name="Han J."/>
            <person name="Lapidus A."/>
            <person name="Cheng J.-F."/>
            <person name="Goodwin L."/>
            <person name="Pitluck S."/>
            <person name="Peters L."/>
            <person name="Teshima H."/>
            <person name="Detter J.C."/>
            <person name="Han C."/>
            <person name="Tapia R."/>
            <person name="Land M."/>
            <person name="Hauser L."/>
            <person name="Kyrpides N."/>
            <person name="Ivanova N."/>
            <person name="Pagani I."/>
            <person name="Feinberg L."/>
            <person name="Folden J."/>
            <person name="Hogsett D."/>
            <person name="Shaw J."/>
            <person name="Woyke T."/>
        </authorList>
    </citation>
    <scope>NUCLEOTIDE SEQUENCE [LARGE SCALE GENOMIC DNA]</scope>
    <source>
        <strain evidence="9 10">M0795</strain>
    </source>
</reference>
<dbReference type="PATRIC" id="fig|698948.3.peg.1562"/>
<accession>L0IKB5</accession>
<evidence type="ECO:0000256" key="7">
    <source>
        <dbReference type="PIRSR" id="PIRSR002854-1"/>
    </source>
</evidence>
<evidence type="ECO:0000313" key="10">
    <source>
        <dbReference type="Proteomes" id="UP000010845"/>
    </source>
</evidence>
<feature type="chain" id="PRO_5003943645" description="Lipoprotein" evidence="8">
    <location>
        <begin position="24"/>
        <end position="281"/>
    </location>
</feature>
<dbReference type="Gene3D" id="3.40.190.10">
    <property type="entry name" value="Periplasmic binding protein-like II"/>
    <property type="match status" value="2"/>
</dbReference>
<dbReference type="PIRSF" id="PIRSF002854">
    <property type="entry name" value="MetQ"/>
    <property type="match status" value="1"/>
</dbReference>
<dbReference type="EMBL" id="CP003066">
    <property type="protein sequence ID" value="AGB19209.1"/>
    <property type="molecule type" value="Genomic_DNA"/>
</dbReference>
<dbReference type="Proteomes" id="UP000010845">
    <property type="component" value="Chromosome"/>
</dbReference>
<feature type="lipid moiety-binding region" description="S-diacylglycerol cysteine" evidence="7">
    <location>
        <position position="20"/>
    </location>
</feature>
<comment type="similarity">
    <text evidence="6">Belongs to the nlpA lipoprotein family.</text>
</comment>
<dbReference type="HOGENOM" id="CLU_067080_0_0_9"/>
<dbReference type="InterPro" id="IPR004872">
    <property type="entry name" value="Lipoprotein_NlpA"/>
</dbReference>
<keyword evidence="2 8" id="KW-0732">Signal</keyword>
<evidence type="ECO:0000256" key="1">
    <source>
        <dbReference type="ARBA" id="ARBA00004635"/>
    </source>
</evidence>
<dbReference type="PROSITE" id="PS51257">
    <property type="entry name" value="PROKAR_LIPOPROTEIN"/>
    <property type="match status" value="1"/>
</dbReference>
<evidence type="ECO:0000256" key="5">
    <source>
        <dbReference type="ARBA" id="ARBA00023288"/>
    </source>
</evidence>
<keyword evidence="5 6" id="KW-0449">Lipoprotein</keyword>
<evidence type="ECO:0000256" key="6">
    <source>
        <dbReference type="PIRNR" id="PIRNR002854"/>
    </source>
</evidence>
<evidence type="ECO:0000256" key="4">
    <source>
        <dbReference type="ARBA" id="ARBA00023139"/>
    </source>
</evidence>
<gene>
    <name evidence="9" type="ORF">Thethe_01572</name>
</gene>
<name>L0IKB5_THETR</name>
<sequence>MKKTFIPLIIIMITLIFSGCSKSSSNTADSGKSSNNSSNKKIVLKVAADPVPHAELLNLVKPKLEKEGIELQIIVLDSSSDALANEQTNNGEYDVNFFQHEPYLDSVKKEKGYDLASAGKIHIEPIGFYSVKYKTKSEIPDNAKIVIPNDATNEYRALKLLEDNGFIKLKPTIQNFSATVNDIEKYIKPIKITEMDSANIIRVRDQFDGYITNTNKILDAGIDANTALFREGKDSPYANILVTKTSRVNDPAIVKLREALQSDEVRKFIEKKYKGAVVPAF</sequence>
<organism evidence="9 10">
    <name type="scientific">Thermoanaerobacterium thermosaccharolyticum M0795</name>
    <dbReference type="NCBI Taxonomy" id="698948"/>
    <lineage>
        <taxon>Bacteria</taxon>
        <taxon>Bacillati</taxon>
        <taxon>Bacillota</taxon>
        <taxon>Clostridia</taxon>
        <taxon>Thermoanaerobacterales</taxon>
        <taxon>Thermoanaerobacteraceae</taxon>
        <taxon>Thermoanaerobacterium</taxon>
    </lineage>
</organism>
<comment type="subcellular location">
    <subcellularLocation>
        <location evidence="1">Membrane</location>
        <topology evidence="1">Lipid-anchor</topology>
    </subcellularLocation>
</comment>
<dbReference type="RefSeq" id="WP_015311758.1">
    <property type="nucleotide sequence ID" value="NC_019970.1"/>
</dbReference>
<keyword evidence="4" id="KW-0564">Palmitate</keyword>
<dbReference type="SUPFAM" id="SSF53850">
    <property type="entry name" value="Periplasmic binding protein-like II"/>
    <property type="match status" value="1"/>
</dbReference>
<dbReference type="GO" id="GO:0016020">
    <property type="term" value="C:membrane"/>
    <property type="evidence" value="ECO:0007669"/>
    <property type="project" value="UniProtKB-SubCell"/>
</dbReference>